<keyword evidence="6 7" id="KW-0472">Membrane</keyword>
<keyword evidence="3" id="KW-1003">Cell membrane</keyword>
<evidence type="ECO:0000256" key="6">
    <source>
        <dbReference type="ARBA" id="ARBA00023136"/>
    </source>
</evidence>
<organism evidence="8 9">
    <name type="scientific">Skermanella aerolata</name>
    <dbReference type="NCBI Taxonomy" id="393310"/>
    <lineage>
        <taxon>Bacteria</taxon>
        <taxon>Pseudomonadati</taxon>
        <taxon>Pseudomonadota</taxon>
        <taxon>Alphaproteobacteria</taxon>
        <taxon>Rhodospirillales</taxon>
        <taxon>Azospirillaceae</taxon>
        <taxon>Skermanella</taxon>
    </lineage>
</organism>
<evidence type="ECO:0000256" key="2">
    <source>
        <dbReference type="ARBA" id="ARBA00022448"/>
    </source>
</evidence>
<keyword evidence="4 7" id="KW-0812">Transmembrane</keyword>
<feature type="transmembrane region" description="Helical" evidence="7">
    <location>
        <begin position="351"/>
        <end position="375"/>
    </location>
</feature>
<dbReference type="InterPro" id="IPR002528">
    <property type="entry name" value="MATE_fam"/>
</dbReference>
<sequence length="478" mass="49701">MAAGAKFTTGSPLRHVAVMTTTGSIGLMAVFAVDLANLFYISILGVKELAAAVGFAGAVLFFQISLCIGLTIGAGAIVARAIGAGDREQARRLAGSSLVWMGLVTTAIGLLTIPFLDPILSALGAHDETKLFAVSYLRIVSPTLPLLGIGMCLSALLRAVGDARRAMNVTLFAGLATAVLDPILIFGFDLDLVGAAIAALLSRGVLFYIGWHGAVRVHDLVAWPKASSLIPDGKALFSVAGPATLTNIATPVASAYVTYSMAKFGDAAVAGLAIADRIVPVAFGVIFALTGAVGPIFAQNLGAHRYDRIAETLRAALFVMLGYVLSVWLLLFLGQDIVVRIFSATGITADLVRLFCNVAAGGFLFVGCLFVANSAFNNLGFPLLSTVFNWGRATLGTIPFVTLGAWMWQAEGVLYGQMAGALIFGLAALLTAFRVVGRLGRDLDRRDQPDWSAPAPVPATGKAALATLTASASRTPKG</sequence>
<dbReference type="InterPro" id="IPR048279">
    <property type="entry name" value="MdtK-like"/>
</dbReference>
<evidence type="ECO:0000256" key="5">
    <source>
        <dbReference type="ARBA" id="ARBA00022989"/>
    </source>
</evidence>
<dbReference type="InterPro" id="IPR052031">
    <property type="entry name" value="Membrane_Transporter-Flippase"/>
</dbReference>
<comment type="subcellular location">
    <subcellularLocation>
        <location evidence="1">Cell inner membrane</location>
        <topology evidence="1">Multi-pass membrane protein</topology>
    </subcellularLocation>
</comment>
<proteinExistence type="predicted"/>
<name>A0A512DWX4_9PROT</name>
<dbReference type="AlphaFoldDB" id="A0A512DWX4"/>
<evidence type="ECO:0000313" key="9">
    <source>
        <dbReference type="Proteomes" id="UP000321523"/>
    </source>
</evidence>
<dbReference type="GO" id="GO:0005886">
    <property type="term" value="C:plasma membrane"/>
    <property type="evidence" value="ECO:0007669"/>
    <property type="project" value="UniProtKB-SubCell"/>
</dbReference>
<evidence type="ECO:0000256" key="3">
    <source>
        <dbReference type="ARBA" id="ARBA00022475"/>
    </source>
</evidence>
<evidence type="ECO:0000256" key="1">
    <source>
        <dbReference type="ARBA" id="ARBA00004429"/>
    </source>
</evidence>
<feature type="transmembrane region" description="Helical" evidence="7">
    <location>
        <begin position="414"/>
        <end position="436"/>
    </location>
</feature>
<keyword evidence="5 7" id="KW-1133">Transmembrane helix</keyword>
<dbReference type="GO" id="GO:0042910">
    <property type="term" value="F:xenobiotic transmembrane transporter activity"/>
    <property type="evidence" value="ECO:0007669"/>
    <property type="project" value="InterPro"/>
</dbReference>
<dbReference type="PIRSF" id="PIRSF006603">
    <property type="entry name" value="DinF"/>
    <property type="match status" value="1"/>
</dbReference>
<dbReference type="Pfam" id="PF01554">
    <property type="entry name" value="MatE"/>
    <property type="match status" value="2"/>
</dbReference>
<reference evidence="8 9" key="1">
    <citation type="submission" date="2019-07" db="EMBL/GenBank/DDBJ databases">
        <title>Whole genome shotgun sequence of Skermanella aerolata NBRC 106429.</title>
        <authorList>
            <person name="Hosoyama A."/>
            <person name="Uohara A."/>
            <person name="Ohji S."/>
            <person name="Ichikawa N."/>
        </authorList>
    </citation>
    <scope>NUCLEOTIDE SEQUENCE [LARGE SCALE GENOMIC DNA]</scope>
    <source>
        <strain evidence="8 9">NBRC 106429</strain>
    </source>
</reference>
<dbReference type="EMBL" id="BJYZ01000025">
    <property type="protein sequence ID" value="GEO40988.1"/>
    <property type="molecule type" value="Genomic_DNA"/>
</dbReference>
<dbReference type="GO" id="GO:0015297">
    <property type="term" value="F:antiporter activity"/>
    <property type="evidence" value="ECO:0007669"/>
    <property type="project" value="InterPro"/>
</dbReference>
<dbReference type="Proteomes" id="UP000321523">
    <property type="component" value="Unassembled WGS sequence"/>
</dbReference>
<feature type="transmembrane region" description="Helical" evidence="7">
    <location>
        <begin position="194"/>
        <end position="214"/>
    </location>
</feature>
<feature type="transmembrane region" description="Helical" evidence="7">
    <location>
        <begin position="313"/>
        <end position="331"/>
    </location>
</feature>
<evidence type="ECO:0000313" key="8">
    <source>
        <dbReference type="EMBL" id="GEO40988.1"/>
    </source>
</evidence>
<feature type="transmembrane region" description="Helical" evidence="7">
    <location>
        <begin position="169"/>
        <end position="188"/>
    </location>
</feature>
<dbReference type="PANTHER" id="PTHR43549">
    <property type="entry name" value="MULTIDRUG RESISTANCE PROTEIN YPNP-RELATED"/>
    <property type="match status" value="1"/>
</dbReference>
<dbReference type="RefSeq" id="WP_244619647.1">
    <property type="nucleotide sequence ID" value="NZ_BJYZ01000025.1"/>
</dbReference>
<dbReference type="PANTHER" id="PTHR43549:SF3">
    <property type="entry name" value="MULTIDRUG RESISTANCE PROTEIN YPNP-RELATED"/>
    <property type="match status" value="1"/>
</dbReference>
<feature type="transmembrane region" description="Helical" evidence="7">
    <location>
        <begin position="278"/>
        <end position="301"/>
    </location>
</feature>
<accession>A0A512DWX4</accession>
<feature type="transmembrane region" description="Helical" evidence="7">
    <location>
        <begin position="16"/>
        <end position="43"/>
    </location>
</feature>
<feature type="transmembrane region" description="Helical" evidence="7">
    <location>
        <begin position="136"/>
        <end position="157"/>
    </location>
</feature>
<gene>
    <name evidence="8" type="ORF">SAE02_51360</name>
</gene>
<feature type="transmembrane region" description="Helical" evidence="7">
    <location>
        <begin position="235"/>
        <end position="258"/>
    </location>
</feature>
<keyword evidence="2" id="KW-0813">Transport</keyword>
<evidence type="ECO:0000256" key="4">
    <source>
        <dbReference type="ARBA" id="ARBA00022692"/>
    </source>
</evidence>
<evidence type="ECO:0000256" key="7">
    <source>
        <dbReference type="SAM" id="Phobius"/>
    </source>
</evidence>
<keyword evidence="9" id="KW-1185">Reference proteome</keyword>
<feature type="transmembrane region" description="Helical" evidence="7">
    <location>
        <begin position="49"/>
        <end position="78"/>
    </location>
</feature>
<feature type="transmembrane region" description="Helical" evidence="7">
    <location>
        <begin position="98"/>
        <end position="116"/>
    </location>
</feature>
<protein>
    <submittedName>
        <fullName evidence="8">MATE family efflux transporter</fullName>
    </submittedName>
</protein>
<feature type="transmembrane region" description="Helical" evidence="7">
    <location>
        <begin position="387"/>
        <end position="408"/>
    </location>
</feature>
<comment type="caution">
    <text evidence="8">The sequence shown here is derived from an EMBL/GenBank/DDBJ whole genome shotgun (WGS) entry which is preliminary data.</text>
</comment>